<dbReference type="GO" id="GO:0005829">
    <property type="term" value="C:cytosol"/>
    <property type="evidence" value="ECO:0007669"/>
    <property type="project" value="GOC"/>
</dbReference>
<dbReference type="EMBL" id="WNYA01000003">
    <property type="protein sequence ID" value="KAG8583602.1"/>
    <property type="molecule type" value="Genomic_DNA"/>
</dbReference>
<dbReference type="Pfam" id="PF20210">
    <property type="entry name" value="Laa1_Sip1_HTR5"/>
    <property type="match status" value="1"/>
</dbReference>
<dbReference type="GO" id="GO:0030139">
    <property type="term" value="C:endocytic vesicle"/>
    <property type="evidence" value="ECO:0007669"/>
    <property type="project" value="TreeGrafter"/>
</dbReference>
<dbReference type="GO" id="GO:0008104">
    <property type="term" value="P:intracellular protein localization"/>
    <property type="evidence" value="ECO:0007669"/>
    <property type="project" value="TreeGrafter"/>
</dbReference>
<proteinExistence type="inferred from homology"/>
<dbReference type="InterPro" id="IPR011989">
    <property type="entry name" value="ARM-like"/>
</dbReference>
<dbReference type="GO" id="GO:0006897">
    <property type="term" value="P:endocytosis"/>
    <property type="evidence" value="ECO:0007669"/>
    <property type="project" value="TreeGrafter"/>
</dbReference>
<dbReference type="InterPro" id="IPR040108">
    <property type="entry name" value="Laa1/Sip1/HEATR5"/>
</dbReference>
<dbReference type="GO" id="GO:0042147">
    <property type="term" value="P:retrograde transport, endosome to Golgi"/>
    <property type="evidence" value="ECO:0007669"/>
    <property type="project" value="TreeGrafter"/>
</dbReference>
<evidence type="ECO:0000256" key="1">
    <source>
        <dbReference type="ARBA" id="ARBA00008304"/>
    </source>
</evidence>
<evidence type="ECO:0008006" key="6">
    <source>
        <dbReference type="Google" id="ProtNLM"/>
    </source>
</evidence>
<comment type="caution">
    <text evidence="4">The sequence shown here is derived from an EMBL/GenBank/DDBJ whole genome shotgun (WGS) entry which is preliminary data.</text>
</comment>
<protein>
    <recommendedName>
        <fullName evidence="6">HEAT repeat-containing protein 5B</fullName>
    </recommendedName>
</protein>
<evidence type="ECO:0000313" key="5">
    <source>
        <dbReference type="Proteomes" id="UP000824782"/>
    </source>
</evidence>
<dbReference type="InterPro" id="IPR046837">
    <property type="entry name" value="Laa1/Sip1/HEATR5-like_HEAT"/>
</dbReference>
<comment type="similarity">
    <text evidence="1">Belongs to the HEATR5 family.</text>
</comment>
<sequence>MNMKCGPVLNITRHLALLCRLQMLDHFAECVKQAKGVRQQSVQLNIFTAVLSALKGLAENKSSLGPEEVRKSALTLVMGALDNPNPILRCAAGEALGRMAQVVGEATFIARMAQHSFDKLKSARDVVSRTGHSLALGCLHRYVGGIGSGQHLKTSVSILLALAQDGTSPEVQTWSLHSLALIVDSSGPMYRGYVEPTLSLVLTLLLTVPPSHTEVHQCLGRCLGAIITTVGPELQGNGPTISTIRSSCLVGCAIMQDHSDSLVQAAAISCLQQLHMFAPRHVNLSSLVPCLCVHLGSSHLLLRRAAVACLRQLAQREAAEVCEYAMNLAKNAGDKESSGININITDTGLEGVLFGMLDRETDRKLCSDIHDTLGHMLSSLAVDKLSHWLQLCKDVLAATSDVGTASLVAGIRDEESEKKDEMDDDTMFTTLGEDDKSKPFVAPRWATRVFAADCLCRIITLCENANLPHFDLAAARTLKMKNPKSDCLVLHLSDLIRMAFMAATDHSNQLRMAGLQALEDIIKKFAAVPEPEFPGHVILEQYQANVGAALRPAFSQDTPSDIVAKACQVCSAWIGSKVVSDLNDLRRVHNLLVSSLDKAQAGKGASSQLYRESAITMEKLAVLKAWAEVYVVAMTIKNEADNKPRKSLKTNDEDDDDYGTVDELPPDSLISLVESALPALSRLWLAVLKDYALLTLPPEFASQLPPDGGAFYTPETIDTARLHYRNSWAPILHAVALWLNSTGFNSSENTDEMMGSQKRYTNQPPGTPPSPKSLMELNKDRMHLILGISIQFFCAPRPEEPVEHVTACLQALHILLESSFARSHIAEDQVIGVELLNVLHRLLLTCNPTCVQLLVTSVVQQIVRAAQDKLQEQRNAQSKDDTSEKETQMLLGEGEENGGLIPGKSLVFAAMELLMFILVRHMPQLSSKVSDSPSHIISRQQQLSEESTRLVASTVTILADLPVLCSPSGCMTILPTILYLVTKVLKETAIKSSDNQTPIPVSSCLQAIKTIITSSLAKTEKTQKKWTDLIRSTLASVLEYPQTGDSKHTPDEVSILTAIVLFLLSASTEIIGVQSLQTGCINKFKAAITSSDPWVQAKGYQLLLSVFQHSNRAISTPYIHALAPIMVENLKAVEKKRPNNSSELLAVQEGIKVLERLVALGEEKNRVQLLALLVPTLISYLLDVNTFSSACPSSKDLHEFALQDLMHIGPLYPHAFKTVMGAAPELKARLETAIRANQASKAKAASRQPAPTIQSAPTIKLKTSFF</sequence>
<dbReference type="FunFam" id="1.25.10.10:FF:000262">
    <property type="entry name" value="HEAT repeat-containing protein 5B"/>
    <property type="match status" value="1"/>
</dbReference>
<dbReference type="PANTHER" id="PTHR21663:SF2">
    <property type="entry name" value="HEAT REPEAT-CONTAINING PROTEIN 5B"/>
    <property type="match status" value="1"/>
</dbReference>
<dbReference type="Pfam" id="PF25468">
    <property type="entry name" value="HEAT_HEATR5A"/>
    <property type="match status" value="1"/>
</dbReference>
<feature type="region of interest" description="Disordered" evidence="3">
    <location>
        <begin position="748"/>
        <end position="772"/>
    </location>
</feature>
<reference evidence="4" key="1">
    <citation type="thesis" date="2020" institute="ProQuest LLC" country="789 East Eisenhower Parkway, Ann Arbor, MI, USA">
        <title>Comparative Genomics and Chromosome Evolution.</title>
        <authorList>
            <person name="Mudd A.B."/>
        </authorList>
    </citation>
    <scope>NUCLEOTIDE SEQUENCE</scope>
    <source>
        <strain evidence="4">237g6f4</strain>
        <tissue evidence="4">Blood</tissue>
    </source>
</reference>
<dbReference type="InterPro" id="IPR016024">
    <property type="entry name" value="ARM-type_fold"/>
</dbReference>
<name>A0AAV7CEW7_ENGPU</name>
<accession>A0AAV7CEW7</accession>
<evidence type="ECO:0000313" key="4">
    <source>
        <dbReference type="EMBL" id="KAG8583602.1"/>
    </source>
</evidence>
<dbReference type="GO" id="GO:0005794">
    <property type="term" value="C:Golgi apparatus"/>
    <property type="evidence" value="ECO:0007669"/>
    <property type="project" value="TreeGrafter"/>
</dbReference>
<dbReference type="Proteomes" id="UP000824782">
    <property type="component" value="Unassembled WGS sequence"/>
</dbReference>
<keyword evidence="2" id="KW-0677">Repeat</keyword>
<dbReference type="PANTHER" id="PTHR21663">
    <property type="entry name" value="HYPOTHETICAL HEAT DOMAIN-CONTAINING"/>
    <property type="match status" value="1"/>
</dbReference>
<keyword evidence="5" id="KW-1185">Reference proteome</keyword>
<dbReference type="GO" id="GO:0016020">
    <property type="term" value="C:membrane"/>
    <property type="evidence" value="ECO:0007669"/>
    <property type="project" value="TreeGrafter"/>
</dbReference>
<evidence type="ECO:0000256" key="3">
    <source>
        <dbReference type="SAM" id="MobiDB-lite"/>
    </source>
</evidence>
<dbReference type="Gene3D" id="1.25.10.10">
    <property type="entry name" value="Leucine-rich Repeat Variant"/>
    <property type="match status" value="2"/>
</dbReference>
<gene>
    <name evidence="4" type="ORF">GDO81_008480</name>
</gene>
<evidence type="ECO:0000256" key="2">
    <source>
        <dbReference type="ARBA" id="ARBA00022737"/>
    </source>
</evidence>
<dbReference type="AlphaFoldDB" id="A0AAV7CEW7"/>
<organism evidence="4 5">
    <name type="scientific">Engystomops pustulosus</name>
    <name type="common">Tungara frog</name>
    <name type="synonym">Physalaemus pustulosus</name>
    <dbReference type="NCBI Taxonomy" id="76066"/>
    <lineage>
        <taxon>Eukaryota</taxon>
        <taxon>Metazoa</taxon>
        <taxon>Chordata</taxon>
        <taxon>Craniata</taxon>
        <taxon>Vertebrata</taxon>
        <taxon>Euteleostomi</taxon>
        <taxon>Amphibia</taxon>
        <taxon>Batrachia</taxon>
        <taxon>Anura</taxon>
        <taxon>Neobatrachia</taxon>
        <taxon>Hyloidea</taxon>
        <taxon>Leptodactylidae</taxon>
        <taxon>Leiuperinae</taxon>
        <taxon>Engystomops</taxon>
    </lineage>
</organism>
<dbReference type="SUPFAM" id="SSF48371">
    <property type="entry name" value="ARM repeat"/>
    <property type="match status" value="2"/>
</dbReference>